<sequence>MSAVGLALGGDREGGRSALLACWRETGDAEQAQQCVVAHYIADLEDRLNDEVAWDERALLAYKHVGREDLAAVGIPDAAGLAPSLHLNLGDGYLRQGRPSEALVQWEAALDVQHVLGDDGYANMIRNGLAALEAKLNALTG</sequence>
<name>A0A315ZPW0_9ACTN</name>
<dbReference type="EMBL" id="QGDQ01000042">
    <property type="protein sequence ID" value="PWJ47040.1"/>
    <property type="molecule type" value="Genomic_DNA"/>
</dbReference>
<gene>
    <name evidence="1" type="ORF">BXY45_1422</name>
</gene>
<accession>A0A315ZPW0</accession>
<organism evidence="1 2">
    <name type="scientific">Quadrisphaera granulorum</name>
    <dbReference type="NCBI Taxonomy" id="317664"/>
    <lineage>
        <taxon>Bacteria</taxon>
        <taxon>Bacillati</taxon>
        <taxon>Actinomycetota</taxon>
        <taxon>Actinomycetes</taxon>
        <taxon>Kineosporiales</taxon>
        <taxon>Kineosporiaceae</taxon>
        <taxon>Quadrisphaera</taxon>
    </lineage>
</organism>
<dbReference type="SUPFAM" id="SSF48452">
    <property type="entry name" value="TPR-like"/>
    <property type="match status" value="1"/>
</dbReference>
<dbReference type="AlphaFoldDB" id="A0A315ZPW0"/>
<keyword evidence="2" id="KW-1185">Reference proteome</keyword>
<dbReference type="InterPro" id="IPR011990">
    <property type="entry name" value="TPR-like_helical_dom_sf"/>
</dbReference>
<protein>
    <recommendedName>
        <fullName evidence="3">Tetratricopeptide repeat protein</fullName>
    </recommendedName>
</protein>
<reference evidence="1 2" key="1">
    <citation type="submission" date="2018-03" db="EMBL/GenBank/DDBJ databases">
        <title>Genomic Encyclopedia of Archaeal and Bacterial Type Strains, Phase II (KMG-II): from individual species to whole genera.</title>
        <authorList>
            <person name="Goeker M."/>
        </authorList>
    </citation>
    <scope>NUCLEOTIDE SEQUENCE [LARGE SCALE GENOMIC DNA]</scope>
    <source>
        <strain evidence="1 2">DSM 44889</strain>
    </source>
</reference>
<dbReference type="Proteomes" id="UP000245469">
    <property type="component" value="Unassembled WGS sequence"/>
</dbReference>
<comment type="caution">
    <text evidence="1">The sequence shown here is derived from an EMBL/GenBank/DDBJ whole genome shotgun (WGS) entry which is preliminary data.</text>
</comment>
<proteinExistence type="predicted"/>
<evidence type="ECO:0000313" key="1">
    <source>
        <dbReference type="EMBL" id="PWJ47040.1"/>
    </source>
</evidence>
<evidence type="ECO:0000313" key="2">
    <source>
        <dbReference type="Proteomes" id="UP000245469"/>
    </source>
</evidence>
<evidence type="ECO:0008006" key="3">
    <source>
        <dbReference type="Google" id="ProtNLM"/>
    </source>
</evidence>